<keyword evidence="3" id="KW-1185">Reference proteome</keyword>
<evidence type="ECO:0000313" key="2">
    <source>
        <dbReference type="EMBL" id="OGX90466.1"/>
    </source>
</evidence>
<name>A0A1G1THU9_9BACT</name>
<evidence type="ECO:0000313" key="3">
    <source>
        <dbReference type="Proteomes" id="UP000177506"/>
    </source>
</evidence>
<reference evidence="2 3" key="1">
    <citation type="submission" date="2016-08" db="EMBL/GenBank/DDBJ databases">
        <title>Hymenobacter coccineus sp. nov., Hymenobacter lapidarius sp. nov. and Hymenobacter glacialis sp. nov., isolated from Antarctic soil.</title>
        <authorList>
            <person name="Sedlacek I."/>
            <person name="Kralova S."/>
            <person name="Kyrova K."/>
            <person name="Maslanova I."/>
            <person name="Stankova E."/>
            <person name="Vrbovska V."/>
            <person name="Nemec M."/>
            <person name="Bartak M."/>
            <person name="Svec P."/>
            <person name="Busse H.-J."/>
            <person name="Pantucek R."/>
        </authorList>
    </citation>
    <scope>NUCLEOTIDE SEQUENCE [LARGE SCALE GENOMIC DNA]</scope>
    <source>
        <strain evidence="2 3">CCM 8649</strain>
    </source>
</reference>
<evidence type="ECO:0000259" key="1">
    <source>
        <dbReference type="SMART" id="SM00670"/>
    </source>
</evidence>
<dbReference type="InterPro" id="IPR002716">
    <property type="entry name" value="PIN_dom"/>
</dbReference>
<dbReference type="PANTHER" id="PTHR34610">
    <property type="entry name" value="SSL7007 PROTEIN"/>
    <property type="match status" value="1"/>
</dbReference>
<dbReference type="InterPro" id="IPR029060">
    <property type="entry name" value="PIN-like_dom_sf"/>
</dbReference>
<dbReference type="PANTHER" id="PTHR34610:SF3">
    <property type="entry name" value="SSL7007 PROTEIN"/>
    <property type="match status" value="1"/>
</dbReference>
<comment type="caution">
    <text evidence="2">The sequence shown here is derived from an EMBL/GenBank/DDBJ whole genome shotgun (WGS) entry which is preliminary data.</text>
</comment>
<gene>
    <name evidence="2" type="ORF">BEN49_06700</name>
</gene>
<dbReference type="Proteomes" id="UP000177506">
    <property type="component" value="Unassembled WGS sequence"/>
</dbReference>
<feature type="domain" description="PIN" evidence="1">
    <location>
        <begin position="6"/>
        <end position="118"/>
    </location>
</feature>
<proteinExistence type="predicted"/>
<dbReference type="RefSeq" id="WP_070742973.1">
    <property type="nucleotide sequence ID" value="NZ_MDZA01000144.1"/>
</dbReference>
<dbReference type="OrthoDB" id="597986at2"/>
<dbReference type="SUPFAM" id="SSF88723">
    <property type="entry name" value="PIN domain-like"/>
    <property type="match status" value="1"/>
</dbReference>
<dbReference type="SMART" id="SM00670">
    <property type="entry name" value="PINc"/>
    <property type="match status" value="1"/>
</dbReference>
<dbReference type="Pfam" id="PF13470">
    <property type="entry name" value="PIN_3"/>
    <property type="match status" value="1"/>
</dbReference>
<dbReference type="AlphaFoldDB" id="A0A1G1THU9"/>
<organism evidence="2 3">
    <name type="scientific">Hymenobacter coccineus</name>
    <dbReference type="NCBI Taxonomy" id="1908235"/>
    <lineage>
        <taxon>Bacteria</taxon>
        <taxon>Pseudomonadati</taxon>
        <taxon>Bacteroidota</taxon>
        <taxon>Cytophagia</taxon>
        <taxon>Cytophagales</taxon>
        <taxon>Hymenobacteraceae</taxon>
        <taxon>Hymenobacter</taxon>
    </lineage>
</organism>
<sequence length="137" mass="15415">MPRRKHRIIVDTNLWISFLLTKGASKLDQLFAQVGLTLLFSQELLEEFIAVAQRPKFKKYFSLVDLQDLLVQIEAKAEFIAVTSAVDICRDAKDNFLLALATDGRATHLLTGDKDLLVLNPLGKTRILTIAEYVSNL</sequence>
<dbReference type="EMBL" id="MDZA01000144">
    <property type="protein sequence ID" value="OGX90466.1"/>
    <property type="molecule type" value="Genomic_DNA"/>
</dbReference>
<accession>A0A1G1THU9</accession>
<dbReference type="InterPro" id="IPR002850">
    <property type="entry name" value="PIN_toxin-like"/>
</dbReference>
<protein>
    <submittedName>
        <fullName evidence="2">Toxin-antitoxin system toxin component, PIN family</fullName>
    </submittedName>
</protein>
<dbReference type="NCBIfam" id="TIGR00305">
    <property type="entry name" value="putative toxin-antitoxin system toxin component, PIN family"/>
    <property type="match status" value="1"/>
</dbReference>